<dbReference type="GO" id="GO:0006355">
    <property type="term" value="P:regulation of DNA-templated transcription"/>
    <property type="evidence" value="ECO:0007669"/>
    <property type="project" value="InterPro"/>
</dbReference>
<evidence type="ECO:0000313" key="6">
    <source>
        <dbReference type="Proteomes" id="UP000316298"/>
    </source>
</evidence>
<dbReference type="RefSeq" id="WP_141862965.1">
    <property type="nucleotide sequence ID" value="NZ_BAAAKA010000040.1"/>
</dbReference>
<dbReference type="Gene3D" id="1.10.10.10">
    <property type="entry name" value="Winged helix-like DNA-binding domain superfamily/Winged helix DNA-binding domain"/>
    <property type="match status" value="1"/>
</dbReference>
<feature type="domain" description="HTH luxR-type" evidence="4">
    <location>
        <begin position="479"/>
        <end position="544"/>
    </location>
</feature>
<evidence type="ECO:0000259" key="4">
    <source>
        <dbReference type="PROSITE" id="PS50043"/>
    </source>
</evidence>
<comment type="caution">
    <text evidence="5">The sequence shown here is derived from an EMBL/GenBank/DDBJ whole genome shotgun (WGS) entry which is preliminary data.</text>
</comment>
<dbReference type="SUPFAM" id="SSF46894">
    <property type="entry name" value="C-terminal effector domain of the bipartite response regulators"/>
    <property type="match status" value="1"/>
</dbReference>
<organism evidence="5 6">
    <name type="scientific">Kribbella jejuensis</name>
    <dbReference type="NCBI Taxonomy" id="236068"/>
    <lineage>
        <taxon>Bacteria</taxon>
        <taxon>Bacillati</taxon>
        <taxon>Actinomycetota</taxon>
        <taxon>Actinomycetes</taxon>
        <taxon>Propionibacteriales</taxon>
        <taxon>Kribbellaceae</taxon>
        <taxon>Kribbella</taxon>
    </lineage>
</organism>
<dbReference type="InterPro" id="IPR000792">
    <property type="entry name" value="Tscrpt_reg_LuxR_C"/>
</dbReference>
<keyword evidence="1" id="KW-0805">Transcription regulation</keyword>
<protein>
    <submittedName>
        <fullName evidence="5">LuxR family transcriptional regulator</fullName>
    </submittedName>
</protein>
<keyword evidence="6" id="KW-1185">Reference proteome</keyword>
<dbReference type="Gene3D" id="1.25.40.10">
    <property type="entry name" value="Tetratricopeptide repeat domain"/>
    <property type="match status" value="1"/>
</dbReference>
<dbReference type="PROSITE" id="PS50043">
    <property type="entry name" value="HTH_LUXR_2"/>
    <property type="match status" value="1"/>
</dbReference>
<dbReference type="EMBL" id="VFMM01000004">
    <property type="protein sequence ID" value="TQJ00319.1"/>
    <property type="molecule type" value="Genomic_DNA"/>
</dbReference>
<dbReference type="Pfam" id="PF00196">
    <property type="entry name" value="GerE"/>
    <property type="match status" value="1"/>
</dbReference>
<dbReference type="PRINTS" id="PR00038">
    <property type="entry name" value="HTHLUXR"/>
</dbReference>
<dbReference type="InterPro" id="IPR016032">
    <property type="entry name" value="Sig_transdc_resp-reg_C-effctor"/>
</dbReference>
<evidence type="ECO:0000256" key="3">
    <source>
        <dbReference type="ARBA" id="ARBA00023163"/>
    </source>
</evidence>
<dbReference type="PROSITE" id="PS00622">
    <property type="entry name" value="HTH_LUXR_1"/>
    <property type="match status" value="1"/>
</dbReference>
<dbReference type="GO" id="GO:0003677">
    <property type="term" value="F:DNA binding"/>
    <property type="evidence" value="ECO:0007669"/>
    <property type="project" value="UniProtKB-KW"/>
</dbReference>
<dbReference type="PANTHER" id="PTHR44688:SF16">
    <property type="entry name" value="DNA-BINDING TRANSCRIPTIONAL ACTIVATOR DEVR_DOSR"/>
    <property type="match status" value="1"/>
</dbReference>
<evidence type="ECO:0000256" key="2">
    <source>
        <dbReference type="ARBA" id="ARBA00023125"/>
    </source>
</evidence>
<dbReference type="OrthoDB" id="27092at2"/>
<proteinExistence type="predicted"/>
<dbReference type="SMART" id="SM00421">
    <property type="entry name" value="HTH_LUXR"/>
    <property type="match status" value="1"/>
</dbReference>
<dbReference type="Proteomes" id="UP000316298">
    <property type="component" value="Unassembled WGS sequence"/>
</dbReference>
<keyword evidence="2" id="KW-0238">DNA-binding</keyword>
<keyword evidence="3" id="KW-0804">Transcription</keyword>
<gene>
    <name evidence="5" type="ORF">FB475_7316</name>
</gene>
<dbReference type="SUPFAM" id="SSF48452">
    <property type="entry name" value="TPR-like"/>
    <property type="match status" value="1"/>
</dbReference>
<dbReference type="CDD" id="cd06170">
    <property type="entry name" value="LuxR_C_like"/>
    <property type="match status" value="1"/>
</dbReference>
<reference evidence="5 6" key="1">
    <citation type="submission" date="2019-06" db="EMBL/GenBank/DDBJ databases">
        <title>Sequencing the genomes of 1000 actinobacteria strains.</title>
        <authorList>
            <person name="Klenk H.-P."/>
        </authorList>
    </citation>
    <scope>NUCLEOTIDE SEQUENCE [LARGE SCALE GENOMIC DNA]</scope>
    <source>
        <strain evidence="5 6">DSM 17305</strain>
    </source>
</reference>
<name>A0A542DB65_9ACTN</name>
<dbReference type="PANTHER" id="PTHR44688">
    <property type="entry name" value="DNA-BINDING TRANSCRIPTIONAL ACTIVATOR DEVR_DOSR"/>
    <property type="match status" value="1"/>
</dbReference>
<dbReference type="InterPro" id="IPR011990">
    <property type="entry name" value="TPR-like_helical_dom_sf"/>
</dbReference>
<dbReference type="AlphaFoldDB" id="A0A542DB65"/>
<evidence type="ECO:0000256" key="1">
    <source>
        <dbReference type="ARBA" id="ARBA00023015"/>
    </source>
</evidence>
<dbReference type="InterPro" id="IPR036388">
    <property type="entry name" value="WH-like_DNA-bd_sf"/>
</dbReference>
<sequence>MGIVDDLQRARVAFERRDWATAYETLTTADAEAAGGAGLGADELMTLGMAAFLLGDMDACIRALQRGYRQRIDSGEVLGAVRFAYWLARVHIGRGEGAVGSGWAARAERLLADHPGDVVERGYLLIYDFFRCLERGNFAGALAVGEEIVSVGRRHGDADLVAQGLVCKGRMLIYSGHVPEGLAALDEAMVGVAAGELSTVFAGTVYCAMIEGCQEVLDFERVSTWTAALTRWCDTQPDLVPFTGQCAVHRGQILRLHAAYPEALAEFEEACRRYAALGSTTAAGLAMGERGDVLRIRGDYAAAEASYDEAARYGYEAQPGRALLLVARGRVPAAVSAVRRLLAETMDPVHRSRLLAGAVEVLLAGDEVRDAEEVAIQLSAISESFGCAGLRASAAYCQALVALAAEDPQRALPAARAAAQLWGELRAPYEVARAKVLVGRAVRLLGDEDSATAELTAACRTFAELGAVPARFEVERLIGRATTGGLTGRELEVLKLVAAGNSNTEIARRLVLSDKTVARHLTNIFTKLAVPSRTAAAAYARDHDLL</sequence>
<evidence type="ECO:0000313" key="5">
    <source>
        <dbReference type="EMBL" id="TQJ00319.1"/>
    </source>
</evidence>
<accession>A0A542DB65</accession>